<organism evidence="1 2">
    <name type="scientific">Caenorhabditis japonica</name>
    <dbReference type="NCBI Taxonomy" id="281687"/>
    <lineage>
        <taxon>Eukaryota</taxon>
        <taxon>Metazoa</taxon>
        <taxon>Ecdysozoa</taxon>
        <taxon>Nematoda</taxon>
        <taxon>Chromadorea</taxon>
        <taxon>Rhabditida</taxon>
        <taxon>Rhabditina</taxon>
        <taxon>Rhabditomorpha</taxon>
        <taxon>Rhabditoidea</taxon>
        <taxon>Rhabditidae</taxon>
        <taxon>Peloderinae</taxon>
        <taxon>Caenorhabditis</taxon>
    </lineage>
</organism>
<dbReference type="PANTHER" id="PTHR10974">
    <property type="entry name" value="FI08016P-RELATED"/>
    <property type="match status" value="1"/>
</dbReference>
<dbReference type="AlphaFoldDB" id="A0A8R1DJM0"/>
<evidence type="ECO:0000313" key="2">
    <source>
        <dbReference type="Proteomes" id="UP000005237"/>
    </source>
</evidence>
<name>A0A8R1DJM0_CAEJA</name>
<sequence>MFIVLYTMCYRPFQNAYERKNQGEDITQKHLKGHLCREYHHTLLDYMGQFTDAYPDQKKFGWVWAIVLGHNSENGFPHADKDFHKYLIDHRKQLDNSFVFILGDHGLRFGNVRKTFVGALDVNNPMTAVSIPKELRKTTGMLDILKENAKKIQSHYDTRATMLDIMKYQSAKNFTETEPYQIPGEKGHSYIRKQPDVPRNCRNLPVPLEYCICQFNKTSVSNETETARNIGLAITDNVNGQISEGNFTNKCIKMEFEKTLELLQYQHKFKGATLYEVSVKMQEPSNAEFKGNVKILDGKILVLGMVERSNKYGKTADCIKSEYHRPYCYCKNQGNDGKKNTKKKSNQG</sequence>
<dbReference type="GO" id="GO:0005615">
    <property type="term" value="C:extracellular space"/>
    <property type="evidence" value="ECO:0007669"/>
    <property type="project" value="TreeGrafter"/>
</dbReference>
<proteinExistence type="predicted"/>
<dbReference type="Proteomes" id="UP000005237">
    <property type="component" value="Unassembled WGS sequence"/>
</dbReference>
<reference evidence="1" key="2">
    <citation type="submission" date="2022-06" db="UniProtKB">
        <authorList>
            <consortium name="EnsemblMetazoa"/>
        </authorList>
    </citation>
    <scope>IDENTIFICATION</scope>
    <source>
        <strain evidence="1">DF5081</strain>
    </source>
</reference>
<dbReference type="EnsemblMetazoa" id="CJA03526.1">
    <property type="protein sequence ID" value="CJA03526.1"/>
    <property type="gene ID" value="WBGene00122730"/>
</dbReference>
<reference evidence="2" key="1">
    <citation type="submission" date="2010-08" db="EMBL/GenBank/DDBJ databases">
        <authorList>
            <consortium name="Caenorhabditis japonica Sequencing Consortium"/>
            <person name="Wilson R.K."/>
        </authorList>
    </citation>
    <scope>NUCLEOTIDE SEQUENCE [LARGE SCALE GENOMIC DNA]</scope>
    <source>
        <strain evidence="2">DF5081</strain>
    </source>
</reference>
<keyword evidence="2" id="KW-1185">Reference proteome</keyword>
<dbReference type="Pfam" id="PF02995">
    <property type="entry name" value="DUF229"/>
    <property type="match status" value="1"/>
</dbReference>
<evidence type="ECO:0000313" key="1">
    <source>
        <dbReference type="EnsemblMetazoa" id="CJA03526.1"/>
    </source>
</evidence>
<dbReference type="PANTHER" id="PTHR10974:SF40">
    <property type="entry name" value="SULFATASE DOMAIN-CONTAINING PROTEIN"/>
    <property type="match status" value="1"/>
</dbReference>
<accession>A0A8R1DJM0</accession>
<protein>
    <submittedName>
        <fullName evidence="1">Uncharacterized protein</fullName>
    </submittedName>
</protein>
<dbReference type="InterPro" id="IPR004245">
    <property type="entry name" value="DUF229"/>
</dbReference>